<name>A0A814PGN4_9BILA</name>
<dbReference type="EMBL" id="CAJNOE010000270">
    <property type="protein sequence ID" value="CAF1107104.1"/>
    <property type="molecule type" value="Genomic_DNA"/>
</dbReference>
<evidence type="ECO:0000256" key="8">
    <source>
        <dbReference type="PIRSR" id="PIRSR000349-1"/>
    </source>
</evidence>
<evidence type="ECO:0000256" key="7">
    <source>
        <dbReference type="ARBA" id="ARBA00049204"/>
    </source>
</evidence>
<evidence type="ECO:0000313" key="16">
    <source>
        <dbReference type="EMBL" id="CAF1512160.1"/>
    </source>
</evidence>
<dbReference type="InterPro" id="IPR001189">
    <property type="entry name" value="Mn/Fe_SOD"/>
</dbReference>
<proteinExistence type="inferred from homology"/>
<evidence type="ECO:0000313" key="13">
    <source>
        <dbReference type="EMBL" id="CAF1103671.1"/>
    </source>
</evidence>
<evidence type="ECO:0000256" key="1">
    <source>
        <dbReference type="ARBA" id="ARBA00002170"/>
    </source>
</evidence>
<evidence type="ECO:0000256" key="10">
    <source>
        <dbReference type="SAM" id="SignalP"/>
    </source>
</evidence>
<evidence type="ECO:0000256" key="5">
    <source>
        <dbReference type="ARBA" id="ARBA00023002"/>
    </source>
</evidence>
<dbReference type="InterPro" id="IPR019832">
    <property type="entry name" value="Mn/Fe_SOD_C"/>
</dbReference>
<dbReference type="EMBL" id="CAJNOG010000280">
    <property type="protein sequence ID" value="CAF1141695.1"/>
    <property type="molecule type" value="Genomic_DNA"/>
</dbReference>
<dbReference type="Proteomes" id="UP000663868">
    <property type="component" value="Unassembled WGS sequence"/>
</dbReference>
<evidence type="ECO:0000256" key="4">
    <source>
        <dbReference type="ARBA" id="ARBA00022723"/>
    </source>
</evidence>
<keyword evidence="5 9" id="KW-0560">Oxidoreductase</keyword>
<dbReference type="InterPro" id="IPR019831">
    <property type="entry name" value="Mn/Fe_SOD_N"/>
</dbReference>
<dbReference type="EMBL" id="CAJOAY010000084">
    <property type="protein sequence ID" value="CAF3527940.1"/>
    <property type="molecule type" value="Genomic_DNA"/>
</dbReference>
<dbReference type="AlphaFoldDB" id="A0A814PGN4"/>
<comment type="caution">
    <text evidence="13">The sequence shown here is derived from an EMBL/GenBank/DDBJ whole genome shotgun (WGS) entry which is preliminary data.</text>
</comment>
<dbReference type="EMBL" id="CAJOBB010000353">
    <property type="protein sequence ID" value="CAF3659256.1"/>
    <property type="molecule type" value="Genomic_DNA"/>
</dbReference>
<dbReference type="EMBL" id="CAJNOM010000586">
    <property type="protein sequence ID" value="CAF1512160.1"/>
    <property type="molecule type" value="Genomic_DNA"/>
</dbReference>
<evidence type="ECO:0000313" key="18">
    <source>
        <dbReference type="EMBL" id="CAF3527940.1"/>
    </source>
</evidence>
<reference evidence="13" key="1">
    <citation type="submission" date="2021-02" db="EMBL/GenBank/DDBJ databases">
        <authorList>
            <person name="Nowell W R."/>
        </authorList>
    </citation>
    <scope>NUCLEOTIDE SEQUENCE</scope>
</reference>
<keyword evidence="6" id="KW-0464">Manganese</keyword>
<dbReference type="Gene3D" id="1.10.287.990">
    <property type="entry name" value="Fe,Mn superoxide dismutase (SOD) domain"/>
    <property type="match status" value="1"/>
</dbReference>
<dbReference type="GO" id="GO:0005737">
    <property type="term" value="C:cytoplasm"/>
    <property type="evidence" value="ECO:0007669"/>
    <property type="project" value="TreeGrafter"/>
</dbReference>
<dbReference type="InterPro" id="IPR036314">
    <property type="entry name" value="SOD_C_sf"/>
</dbReference>
<dbReference type="PROSITE" id="PS00088">
    <property type="entry name" value="SOD_MN"/>
    <property type="match status" value="1"/>
</dbReference>
<feature type="binding site" evidence="8">
    <location>
        <position position="204"/>
    </location>
    <ligand>
        <name>Mn(2+)</name>
        <dbReference type="ChEBI" id="CHEBI:29035"/>
    </ligand>
</feature>
<dbReference type="Proteomes" id="UP000663881">
    <property type="component" value="Unassembled WGS sequence"/>
</dbReference>
<feature type="binding site" evidence="8">
    <location>
        <position position="45"/>
    </location>
    <ligand>
        <name>Mn(2+)</name>
        <dbReference type="ChEBI" id="CHEBI:29035"/>
    </ligand>
</feature>
<dbReference type="Pfam" id="PF00081">
    <property type="entry name" value="Sod_Fe_N"/>
    <property type="match status" value="1"/>
</dbReference>
<keyword evidence="20" id="KW-1185">Reference proteome</keyword>
<evidence type="ECO:0000313" key="21">
    <source>
        <dbReference type="Proteomes" id="UP000663891"/>
    </source>
</evidence>
<evidence type="ECO:0000256" key="6">
    <source>
        <dbReference type="ARBA" id="ARBA00023211"/>
    </source>
</evidence>
<dbReference type="InterPro" id="IPR036324">
    <property type="entry name" value="Mn/Fe_SOD_N_sf"/>
</dbReference>
<dbReference type="OrthoDB" id="239262at2759"/>
<gene>
    <name evidence="14" type="ORF">IZO911_LOCUS23372</name>
    <name evidence="15" type="ORF">JYZ213_LOCUS23593</name>
    <name evidence="19" type="ORF">KXQ929_LOCUS8219</name>
    <name evidence="18" type="ORF">OKA104_LOCUS2952</name>
    <name evidence="17" type="ORF">OXD698_LOCUS269</name>
    <name evidence="16" type="ORF">QVE165_LOCUS44199</name>
    <name evidence="13" type="ORF">VCS650_LOCUS20242</name>
</gene>
<sequence length="244" mass="28160">MLAAIVLAVIAIGCVHSQTELTLPPLPYDYKAYEPVLSEKIMRLHHDKHFFTYMNKTNAALKAMFVDTKMDGKLKEIAKLPIEDILTQLQVLPDQYHLALRHNGGGYLNHRFFFSILKAPTATVAENKPTGDLLAAIEKSFGTFEKFHELFSAASVNLFGSGWVWLYVDARTNQLVLNFTANQDHPIMFDKNNYVVMGIDLWEHSYYPLYENRRAEYVDNFWRIVDWNVVGKIFTERPIKRSDL</sequence>
<feature type="domain" description="Manganese/iron superoxide dismutase C-terminal" evidence="12">
    <location>
        <begin position="129"/>
        <end position="231"/>
    </location>
</feature>
<evidence type="ECO:0000313" key="20">
    <source>
        <dbReference type="Proteomes" id="UP000663832"/>
    </source>
</evidence>
<evidence type="ECO:0000259" key="11">
    <source>
        <dbReference type="Pfam" id="PF00081"/>
    </source>
</evidence>
<keyword evidence="4 8" id="KW-0479">Metal-binding</keyword>
<evidence type="ECO:0000256" key="9">
    <source>
        <dbReference type="RuleBase" id="RU000414"/>
    </source>
</evidence>
<comment type="similarity">
    <text evidence="2 9">Belongs to the iron/manganese superoxide dismutase family.</text>
</comment>
<comment type="catalytic activity">
    <reaction evidence="7 9">
        <text>2 superoxide + 2 H(+) = H2O2 + O2</text>
        <dbReference type="Rhea" id="RHEA:20696"/>
        <dbReference type="ChEBI" id="CHEBI:15378"/>
        <dbReference type="ChEBI" id="CHEBI:15379"/>
        <dbReference type="ChEBI" id="CHEBI:16240"/>
        <dbReference type="ChEBI" id="CHEBI:18421"/>
        <dbReference type="EC" id="1.15.1.1"/>
    </reaction>
</comment>
<dbReference type="EC" id="1.15.1.1" evidence="3 9"/>
<feature type="signal peptide" evidence="10">
    <location>
        <begin position="1"/>
        <end position="17"/>
    </location>
</feature>
<dbReference type="PRINTS" id="PR01703">
    <property type="entry name" value="MNSODISMTASE"/>
</dbReference>
<evidence type="ECO:0000313" key="19">
    <source>
        <dbReference type="EMBL" id="CAF3659256.1"/>
    </source>
</evidence>
<dbReference type="Gene3D" id="3.55.40.20">
    <property type="entry name" value="Iron/manganese superoxide dismutase, C-terminal domain"/>
    <property type="match status" value="1"/>
</dbReference>
<dbReference type="GO" id="GO:0046872">
    <property type="term" value="F:metal ion binding"/>
    <property type="evidence" value="ECO:0007669"/>
    <property type="project" value="UniProtKB-KW"/>
</dbReference>
<evidence type="ECO:0000313" key="17">
    <source>
        <dbReference type="EMBL" id="CAF3483422.1"/>
    </source>
</evidence>
<protein>
    <recommendedName>
        <fullName evidence="3 9">Superoxide dismutase</fullName>
        <ecNumber evidence="3 9">1.15.1.1</ecNumber>
    </recommendedName>
</protein>
<dbReference type="SUPFAM" id="SSF54719">
    <property type="entry name" value="Fe,Mn superoxide dismutase (SOD), C-terminal domain"/>
    <property type="match status" value="1"/>
</dbReference>
<feature type="domain" description="Manganese/iron superoxide dismutase N-terminal" evidence="11">
    <location>
        <begin position="22"/>
        <end position="117"/>
    </location>
</feature>
<dbReference type="PIRSF" id="PIRSF000349">
    <property type="entry name" value="SODismutase"/>
    <property type="match status" value="1"/>
</dbReference>
<feature type="binding site" evidence="8">
    <location>
        <position position="110"/>
    </location>
    <ligand>
        <name>Mn(2+)</name>
        <dbReference type="ChEBI" id="CHEBI:29035"/>
    </ligand>
</feature>
<dbReference type="Proteomes" id="UP000663845">
    <property type="component" value="Unassembled WGS sequence"/>
</dbReference>
<dbReference type="InterPro" id="IPR019833">
    <property type="entry name" value="Mn/Fe_SOD_BS"/>
</dbReference>
<keyword evidence="10" id="KW-0732">Signal</keyword>
<evidence type="ECO:0000313" key="15">
    <source>
        <dbReference type="EMBL" id="CAF1141695.1"/>
    </source>
</evidence>
<dbReference type="GO" id="GO:0004784">
    <property type="term" value="F:superoxide dismutase activity"/>
    <property type="evidence" value="ECO:0007669"/>
    <property type="project" value="UniProtKB-EC"/>
</dbReference>
<accession>A0A814PGN4</accession>
<evidence type="ECO:0000256" key="3">
    <source>
        <dbReference type="ARBA" id="ARBA00012682"/>
    </source>
</evidence>
<organism evidence="13 21">
    <name type="scientific">Adineta steineri</name>
    <dbReference type="NCBI Taxonomy" id="433720"/>
    <lineage>
        <taxon>Eukaryota</taxon>
        <taxon>Metazoa</taxon>
        <taxon>Spiralia</taxon>
        <taxon>Gnathifera</taxon>
        <taxon>Rotifera</taxon>
        <taxon>Eurotatoria</taxon>
        <taxon>Bdelloidea</taxon>
        <taxon>Adinetida</taxon>
        <taxon>Adinetidae</taxon>
        <taxon>Adineta</taxon>
    </lineage>
</organism>
<dbReference type="Proteomes" id="UP000663860">
    <property type="component" value="Unassembled WGS sequence"/>
</dbReference>
<dbReference type="Proteomes" id="UP000663844">
    <property type="component" value="Unassembled WGS sequence"/>
</dbReference>
<dbReference type="Pfam" id="PF02777">
    <property type="entry name" value="Sod_Fe_C"/>
    <property type="match status" value="1"/>
</dbReference>
<dbReference type="PANTHER" id="PTHR43595:SF2">
    <property type="entry name" value="SMALL RIBOSOMAL SUBUNIT PROTEIN MS42"/>
    <property type="match status" value="1"/>
</dbReference>
<feature type="chain" id="PRO_5035601843" description="Superoxide dismutase" evidence="10">
    <location>
        <begin position="18"/>
        <end position="244"/>
    </location>
</feature>
<dbReference type="SUPFAM" id="SSF46609">
    <property type="entry name" value="Fe,Mn superoxide dismutase (SOD), N-terminal domain"/>
    <property type="match status" value="1"/>
</dbReference>
<dbReference type="Proteomes" id="UP000663891">
    <property type="component" value="Unassembled WGS sequence"/>
</dbReference>
<comment type="function">
    <text evidence="1">Destroys superoxide anion radicals which are normally produced within the cells and which are toxic to biological systems.</text>
</comment>
<dbReference type="Proteomes" id="UP000663832">
    <property type="component" value="Unassembled WGS sequence"/>
</dbReference>
<evidence type="ECO:0000259" key="12">
    <source>
        <dbReference type="Pfam" id="PF02777"/>
    </source>
</evidence>
<dbReference type="EMBL" id="CAJNON010000208">
    <property type="protein sequence ID" value="CAF1103671.1"/>
    <property type="molecule type" value="Genomic_DNA"/>
</dbReference>
<evidence type="ECO:0000313" key="14">
    <source>
        <dbReference type="EMBL" id="CAF1107104.1"/>
    </source>
</evidence>
<dbReference type="PANTHER" id="PTHR43595">
    <property type="entry name" value="37S RIBOSOMAL PROTEIN S26, MITOCHONDRIAL"/>
    <property type="match status" value="1"/>
</dbReference>
<evidence type="ECO:0000256" key="2">
    <source>
        <dbReference type="ARBA" id="ARBA00008714"/>
    </source>
</evidence>
<dbReference type="EMBL" id="CAJOAZ010000006">
    <property type="protein sequence ID" value="CAF3483422.1"/>
    <property type="molecule type" value="Genomic_DNA"/>
</dbReference>
<comment type="function">
    <text evidence="9">Destroys radicals which are normally produced within the cells and which are toxic to biological systems.</text>
</comment>
<feature type="binding site" evidence="8">
    <location>
        <position position="200"/>
    </location>
    <ligand>
        <name>Mn(2+)</name>
        <dbReference type="ChEBI" id="CHEBI:29035"/>
    </ligand>
</feature>